<comment type="caution">
    <text evidence="2">The sequence shown here is derived from an EMBL/GenBank/DDBJ whole genome shotgun (WGS) entry which is preliminary data.</text>
</comment>
<accession>A0AAD7VDJ2</accession>
<protein>
    <submittedName>
        <fullName evidence="2">Glutaredoxin family protein</fullName>
    </submittedName>
</protein>
<feature type="domain" description="Glutaredoxin" evidence="1">
    <location>
        <begin position="147"/>
        <end position="213"/>
    </location>
</feature>
<sequence length="292" mass="32942">MTGMKGMFLKKLKLIPTISTLKQGLFLHLSTPDIFRTQKCETPTIHEDQDHKNNNLAQLEVGIIGTEDDKQSKEEETERGFSFSNKEKATTSIISRETVLVKENPEVPTFSETNTKHDGLCEAEDREQSPSLTDFKEICPPGGSQSVILYTTSLRGIRKTFKDCNTILFLLKSFKVLFYERDVSMHLEFREELWRILGDRVIPPRLFIKGKYIGGADEVVGLHELGKLRELLEGIPIDLSNCTCNDCANMRFVVCFNCSGGCKVFNTNGEVSEYSRCTECNENGLVKCPTCC</sequence>
<dbReference type="AlphaFoldDB" id="A0AAD7VDJ2"/>
<dbReference type="PANTHER" id="PTHR45669">
    <property type="entry name" value="GLUTAREDOXIN DOMAIN-CONTAINING CYSTEINE-RICH PROTEIN CG12206-RELATED"/>
    <property type="match status" value="1"/>
</dbReference>
<dbReference type="InterPro" id="IPR036249">
    <property type="entry name" value="Thioredoxin-like_sf"/>
</dbReference>
<dbReference type="Pfam" id="PF00462">
    <property type="entry name" value="Glutaredoxin"/>
    <property type="match status" value="1"/>
</dbReference>
<reference evidence="2" key="1">
    <citation type="journal article" date="2023" name="Science">
        <title>Elucidation of the pathway for biosynthesis of saponin adjuvants from the soapbark tree.</title>
        <authorList>
            <person name="Reed J."/>
            <person name="Orme A."/>
            <person name="El-Demerdash A."/>
            <person name="Owen C."/>
            <person name="Martin L.B.B."/>
            <person name="Misra R.C."/>
            <person name="Kikuchi S."/>
            <person name="Rejzek M."/>
            <person name="Martin A.C."/>
            <person name="Harkess A."/>
            <person name="Leebens-Mack J."/>
            <person name="Louveau T."/>
            <person name="Stephenson M.J."/>
            <person name="Osbourn A."/>
        </authorList>
    </citation>
    <scope>NUCLEOTIDE SEQUENCE</scope>
    <source>
        <strain evidence="2">S10</strain>
    </source>
</reference>
<evidence type="ECO:0000259" key="1">
    <source>
        <dbReference type="Pfam" id="PF00462"/>
    </source>
</evidence>
<organism evidence="2 3">
    <name type="scientific">Quillaja saponaria</name>
    <name type="common">Soap bark tree</name>
    <dbReference type="NCBI Taxonomy" id="32244"/>
    <lineage>
        <taxon>Eukaryota</taxon>
        <taxon>Viridiplantae</taxon>
        <taxon>Streptophyta</taxon>
        <taxon>Embryophyta</taxon>
        <taxon>Tracheophyta</taxon>
        <taxon>Spermatophyta</taxon>
        <taxon>Magnoliopsida</taxon>
        <taxon>eudicotyledons</taxon>
        <taxon>Gunneridae</taxon>
        <taxon>Pentapetalae</taxon>
        <taxon>rosids</taxon>
        <taxon>fabids</taxon>
        <taxon>Fabales</taxon>
        <taxon>Quillajaceae</taxon>
        <taxon>Quillaja</taxon>
    </lineage>
</organism>
<evidence type="ECO:0000313" key="2">
    <source>
        <dbReference type="EMBL" id="KAJ7971694.1"/>
    </source>
</evidence>
<dbReference type="SUPFAM" id="SSF52833">
    <property type="entry name" value="Thioredoxin-like"/>
    <property type="match status" value="1"/>
</dbReference>
<dbReference type="Gene3D" id="3.40.30.10">
    <property type="entry name" value="Glutaredoxin"/>
    <property type="match status" value="1"/>
</dbReference>
<name>A0AAD7VDJ2_QUISA</name>
<dbReference type="InterPro" id="IPR002109">
    <property type="entry name" value="Glutaredoxin"/>
</dbReference>
<keyword evidence="3" id="KW-1185">Reference proteome</keyword>
<dbReference type="Pfam" id="PF23733">
    <property type="entry name" value="GRXCR1-2_C"/>
    <property type="match status" value="1"/>
</dbReference>
<gene>
    <name evidence="2" type="ORF">O6P43_009686</name>
</gene>
<dbReference type="PROSITE" id="PS51354">
    <property type="entry name" value="GLUTAREDOXIN_2"/>
    <property type="match status" value="1"/>
</dbReference>
<dbReference type="Proteomes" id="UP001163823">
    <property type="component" value="Chromosome 4"/>
</dbReference>
<dbReference type="KEGG" id="qsa:O6P43_009686"/>
<proteinExistence type="predicted"/>
<dbReference type="PANTHER" id="PTHR45669:SF14">
    <property type="entry name" value="EMB|CAB81925.1-RELATED"/>
    <property type="match status" value="1"/>
</dbReference>
<dbReference type="CDD" id="cd03031">
    <property type="entry name" value="GRX_GRX_like"/>
    <property type="match status" value="1"/>
</dbReference>
<dbReference type="EMBL" id="JARAOO010000004">
    <property type="protein sequence ID" value="KAJ7971694.1"/>
    <property type="molecule type" value="Genomic_DNA"/>
</dbReference>
<evidence type="ECO:0000313" key="3">
    <source>
        <dbReference type="Proteomes" id="UP001163823"/>
    </source>
</evidence>